<sequence length="228" mass="25797">MAALQLRRFRQISHFLPYYFPAYGFVPSDIENQLGGYVNSQWVYLKRTLFDALKSVAWRKGIARRAPDTPTKDCILSSKEPTEHELVLSGNSKKSMFQHLGAGIAMMIFRLHRALSQQDKLDSCIAATPKIVISMSLVTCTKMMLSLWPQLLFPDAGSEEATGLVIRFIISRTGDKAKVSELVKEVAKFDDFMLLDIKEEFSFFKAAYALYVSEFYVKAGADIYLRPG</sequence>
<dbReference type="UniPathway" id="UPA00378"/>
<comment type="caution">
    <text evidence="1">The sequence shown here is derived from an EMBL/GenBank/DDBJ whole genome shotgun (WGS) entry which is preliminary data.</text>
</comment>
<reference evidence="1" key="1">
    <citation type="journal article" date="2016" name="Nat. Genet.">
        <title>A high-quality carrot genome assembly provides new insights into carotenoid accumulation and asterid genome evolution.</title>
        <authorList>
            <person name="Iorizzo M."/>
            <person name="Ellison S."/>
            <person name="Senalik D."/>
            <person name="Zeng P."/>
            <person name="Satapoomin P."/>
            <person name="Huang J."/>
            <person name="Bowman M."/>
            <person name="Iovene M."/>
            <person name="Sanseverino W."/>
            <person name="Cavagnaro P."/>
            <person name="Yildiz M."/>
            <person name="Macko-Podgorni A."/>
            <person name="Moranska E."/>
            <person name="Grzebelus E."/>
            <person name="Grzebelus D."/>
            <person name="Ashrafi H."/>
            <person name="Zheng Z."/>
            <person name="Cheng S."/>
            <person name="Spooner D."/>
            <person name="Van Deynze A."/>
            <person name="Simon P."/>
        </authorList>
    </citation>
    <scope>NUCLEOTIDE SEQUENCE [LARGE SCALE GENOMIC DNA]</scope>
    <source>
        <tissue evidence="1">Leaf</tissue>
    </source>
</reference>
<dbReference type="EMBL" id="LNRQ01000007">
    <property type="protein sequence ID" value="KZM88302.1"/>
    <property type="molecule type" value="Genomic_DNA"/>
</dbReference>
<organism evidence="1">
    <name type="scientific">Daucus carota subsp. sativus</name>
    <name type="common">Carrot</name>
    <dbReference type="NCBI Taxonomy" id="79200"/>
    <lineage>
        <taxon>Eukaryota</taxon>
        <taxon>Viridiplantae</taxon>
        <taxon>Streptophyta</taxon>
        <taxon>Embryophyta</taxon>
        <taxon>Tracheophyta</taxon>
        <taxon>Spermatophyta</taxon>
        <taxon>Magnoliopsida</taxon>
        <taxon>eudicotyledons</taxon>
        <taxon>Gunneridae</taxon>
        <taxon>Pentapetalae</taxon>
        <taxon>asterids</taxon>
        <taxon>campanulids</taxon>
        <taxon>Apiales</taxon>
        <taxon>Apiaceae</taxon>
        <taxon>Apioideae</taxon>
        <taxon>Scandiceae</taxon>
        <taxon>Daucinae</taxon>
        <taxon>Daucus</taxon>
        <taxon>Daucus sect. Daucus</taxon>
    </lineage>
</organism>
<protein>
    <submittedName>
        <fullName evidence="1">Uncharacterized protein</fullName>
    </submittedName>
</protein>
<dbReference type="STRING" id="79200.A0A161ZLY4"/>
<dbReference type="Gramene" id="KZM88302">
    <property type="protein sequence ID" value="KZM88302"/>
    <property type="gene ID" value="DCAR_025377"/>
</dbReference>
<name>A0A161ZLY4_DAUCS</name>
<gene>
    <name evidence="1" type="ORF">DCAR_025377</name>
</gene>
<dbReference type="AlphaFoldDB" id="A0A161ZLY4"/>
<accession>A0A161ZLY4</accession>
<evidence type="ECO:0000313" key="1">
    <source>
        <dbReference type="EMBL" id="KZM88302.1"/>
    </source>
</evidence>
<proteinExistence type="predicted"/>